<dbReference type="CDD" id="cd20557">
    <property type="entry name" value="CYCLIN_ScPCL1-like"/>
    <property type="match status" value="1"/>
</dbReference>
<evidence type="ECO:0000313" key="2">
    <source>
        <dbReference type="Proteomes" id="UP001281761"/>
    </source>
</evidence>
<reference evidence="1 2" key="1">
    <citation type="journal article" date="2022" name="bioRxiv">
        <title>Genomics of Preaxostyla Flagellates Illuminates Evolutionary Transitions and the Path Towards Mitochondrial Loss.</title>
        <authorList>
            <person name="Novak L.V.F."/>
            <person name="Treitli S.C."/>
            <person name="Pyrih J."/>
            <person name="Halakuc P."/>
            <person name="Pipaliya S.V."/>
            <person name="Vacek V."/>
            <person name="Brzon O."/>
            <person name="Soukal P."/>
            <person name="Eme L."/>
            <person name="Dacks J.B."/>
            <person name="Karnkowska A."/>
            <person name="Elias M."/>
            <person name="Hampl V."/>
        </authorList>
    </citation>
    <scope>NUCLEOTIDE SEQUENCE [LARGE SCALE GENOMIC DNA]</scope>
    <source>
        <strain evidence="1">NAU3</strain>
        <tissue evidence="1">Gut</tissue>
    </source>
</reference>
<sequence>MSSTQIFSEPTHLLTHGELRTQLKDILELSGISEAHPPTGEDVSALLSRFFKLSPNSLEVDNATDTVFDLNKTANRDALKLVSTHITKFLIDNVPDITLTPQQDGSLVSEPLYPKIEKMLEFVSRTAYFQVGELIYAGALIRRLVEVDMEEGRPVHEWIVSSCNIGTVLVVALMLSNKMNRDVPVRNSWWAKTFNIPLDVLNNSEAYFLAQLNYSLSPTAEFVGDLVSNLLEAYSA</sequence>
<dbReference type="EMBL" id="JARBJD010000131">
    <property type="protein sequence ID" value="KAK2950708.1"/>
    <property type="molecule type" value="Genomic_DNA"/>
</dbReference>
<comment type="caution">
    <text evidence="1">The sequence shown here is derived from an EMBL/GenBank/DDBJ whole genome shotgun (WGS) entry which is preliminary data.</text>
</comment>
<dbReference type="Pfam" id="PF08613">
    <property type="entry name" value="Cyclin"/>
    <property type="match status" value="1"/>
</dbReference>
<name>A0ABQ9XE06_9EUKA</name>
<evidence type="ECO:0000313" key="1">
    <source>
        <dbReference type="EMBL" id="KAK2950708.1"/>
    </source>
</evidence>
<organism evidence="1 2">
    <name type="scientific">Blattamonas nauphoetae</name>
    <dbReference type="NCBI Taxonomy" id="2049346"/>
    <lineage>
        <taxon>Eukaryota</taxon>
        <taxon>Metamonada</taxon>
        <taxon>Preaxostyla</taxon>
        <taxon>Oxymonadida</taxon>
        <taxon>Blattamonas</taxon>
    </lineage>
</organism>
<accession>A0ABQ9XE06</accession>
<protein>
    <submittedName>
        <fullName evidence="1">Uncharacterized protein</fullName>
    </submittedName>
</protein>
<gene>
    <name evidence="1" type="ORF">BLNAU_14379</name>
</gene>
<dbReference type="Gene3D" id="1.10.472.10">
    <property type="entry name" value="Cyclin-like"/>
    <property type="match status" value="1"/>
</dbReference>
<dbReference type="InterPro" id="IPR013922">
    <property type="entry name" value="Cyclin_PHO80-like"/>
</dbReference>
<keyword evidence="2" id="KW-1185">Reference proteome</keyword>
<proteinExistence type="predicted"/>
<dbReference type="PANTHER" id="PTHR15615">
    <property type="match status" value="1"/>
</dbReference>
<dbReference type="Proteomes" id="UP001281761">
    <property type="component" value="Unassembled WGS sequence"/>
</dbReference>
<dbReference type="PANTHER" id="PTHR15615:SF108">
    <property type="entry name" value="PROTEIN CNPPD1"/>
    <property type="match status" value="1"/>
</dbReference>